<comment type="similarity">
    <text evidence="1 9 10">Belongs to the acetokinase family.</text>
</comment>
<feature type="binding site" evidence="9">
    <location>
        <position position="20"/>
    </location>
    <ligand>
        <name>Mg(2+)</name>
        <dbReference type="ChEBI" id="CHEBI:18420"/>
    </ligand>
</feature>
<evidence type="ECO:0000313" key="11">
    <source>
        <dbReference type="EMBL" id="ANC57901.1"/>
    </source>
</evidence>
<comment type="subunit">
    <text evidence="9">Homodimer.</text>
</comment>
<dbReference type="AlphaFoldDB" id="A0A168PHJ8"/>
<feature type="binding site" evidence="9">
    <location>
        <begin position="222"/>
        <end position="226"/>
    </location>
    <ligand>
        <name>ATP</name>
        <dbReference type="ChEBI" id="CHEBI:30616"/>
    </ligand>
</feature>
<dbReference type="NCBIfam" id="TIGR00016">
    <property type="entry name" value="ackA"/>
    <property type="match status" value="1"/>
</dbReference>
<evidence type="ECO:0000256" key="2">
    <source>
        <dbReference type="ARBA" id="ARBA00022490"/>
    </source>
</evidence>
<feature type="active site" description="Proton donor/acceptor" evidence="9">
    <location>
        <position position="162"/>
    </location>
</feature>
<feature type="site" description="Transition state stabilizer" evidence="9">
    <location>
        <position position="255"/>
    </location>
</feature>
<dbReference type="InterPro" id="IPR004372">
    <property type="entry name" value="Ac/propionate_kinase"/>
</dbReference>
<dbReference type="GO" id="GO:0006085">
    <property type="term" value="P:acetyl-CoA biosynthetic process"/>
    <property type="evidence" value="ECO:0007669"/>
    <property type="project" value="UniProtKB-UniRule"/>
</dbReference>
<evidence type="ECO:0000256" key="9">
    <source>
        <dbReference type="HAMAP-Rule" id="MF_00020"/>
    </source>
</evidence>
<dbReference type="GO" id="GO:0005524">
    <property type="term" value="F:ATP binding"/>
    <property type="evidence" value="ECO:0007669"/>
    <property type="project" value="UniProtKB-KW"/>
</dbReference>
<dbReference type="GO" id="GO:0000287">
    <property type="term" value="F:magnesium ion binding"/>
    <property type="evidence" value="ECO:0007669"/>
    <property type="project" value="UniProtKB-UniRule"/>
</dbReference>
<evidence type="ECO:0000256" key="5">
    <source>
        <dbReference type="ARBA" id="ARBA00022741"/>
    </source>
</evidence>
<evidence type="ECO:0000256" key="8">
    <source>
        <dbReference type="ARBA" id="ARBA00022842"/>
    </source>
</evidence>
<dbReference type="PRINTS" id="PR00471">
    <property type="entry name" value="ACETATEKNASE"/>
</dbReference>
<dbReference type="GO" id="GO:0008776">
    <property type="term" value="F:acetate kinase activity"/>
    <property type="evidence" value="ECO:0007669"/>
    <property type="project" value="UniProtKB-UniRule"/>
</dbReference>
<evidence type="ECO:0000256" key="10">
    <source>
        <dbReference type="RuleBase" id="RU003835"/>
    </source>
</evidence>
<keyword evidence="5 9" id="KW-0547">Nucleotide-binding</keyword>
<keyword evidence="3 9" id="KW-0808">Transferase</keyword>
<dbReference type="InterPro" id="IPR000890">
    <property type="entry name" value="Aliphatic_acid_kin_short-chain"/>
</dbReference>
<comment type="catalytic activity">
    <reaction evidence="9">
        <text>acetate + ATP = acetyl phosphate + ADP</text>
        <dbReference type="Rhea" id="RHEA:11352"/>
        <dbReference type="ChEBI" id="CHEBI:22191"/>
        <dbReference type="ChEBI" id="CHEBI:30089"/>
        <dbReference type="ChEBI" id="CHEBI:30616"/>
        <dbReference type="ChEBI" id="CHEBI:456216"/>
        <dbReference type="EC" id="2.7.2.1"/>
    </reaction>
</comment>
<feature type="binding site" evidence="9">
    <location>
        <begin position="297"/>
        <end position="299"/>
    </location>
    <ligand>
        <name>ATP</name>
        <dbReference type="ChEBI" id="CHEBI:30616"/>
    </ligand>
</feature>
<keyword evidence="4 9" id="KW-0479">Metal-binding</keyword>
<dbReference type="CDD" id="cd24010">
    <property type="entry name" value="ASKHA_NBD_AcK_PK"/>
    <property type="match status" value="1"/>
</dbReference>
<feature type="binding site" evidence="9">
    <location>
        <position position="27"/>
    </location>
    <ligand>
        <name>ATP</name>
        <dbReference type="ChEBI" id="CHEBI:30616"/>
    </ligand>
</feature>
<evidence type="ECO:0000256" key="7">
    <source>
        <dbReference type="ARBA" id="ARBA00022840"/>
    </source>
</evidence>
<dbReference type="EC" id="2.7.2.1" evidence="9"/>
<dbReference type="GO" id="GO:0006083">
    <property type="term" value="P:acetate metabolic process"/>
    <property type="evidence" value="ECO:0007669"/>
    <property type="project" value="TreeGrafter"/>
</dbReference>
<dbReference type="Pfam" id="PF00871">
    <property type="entry name" value="Acetate_kinase"/>
    <property type="match status" value="1"/>
</dbReference>
<dbReference type="GO" id="GO:0005829">
    <property type="term" value="C:cytosol"/>
    <property type="evidence" value="ECO:0007669"/>
    <property type="project" value="TreeGrafter"/>
</dbReference>
<comment type="cofactor">
    <cofactor evidence="9">
        <name>Mg(2+)</name>
        <dbReference type="ChEBI" id="CHEBI:18420"/>
    </cofactor>
    <cofactor evidence="9">
        <name>Mn(2+)</name>
        <dbReference type="ChEBI" id="CHEBI:29035"/>
    </cofactor>
    <text evidence="9">Mg(2+). Can also accept Mn(2+).</text>
</comment>
<dbReference type="InterPro" id="IPR043129">
    <property type="entry name" value="ATPase_NBD"/>
</dbReference>
<proteinExistence type="inferred from homology"/>
<dbReference type="SUPFAM" id="SSF53067">
    <property type="entry name" value="Actin-like ATPase domain"/>
    <property type="match status" value="2"/>
</dbReference>
<feature type="binding site" evidence="9">
    <location>
        <position position="403"/>
    </location>
    <ligand>
        <name>Mg(2+)</name>
        <dbReference type="ChEBI" id="CHEBI:18420"/>
    </ligand>
</feature>
<evidence type="ECO:0000256" key="4">
    <source>
        <dbReference type="ARBA" id="ARBA00022723"/>
    </source>
</evidence>
<protein>
    <recommendedName>
        <fullName evidence="9">Acetate kinase</fullName>
        <ecNumber evidence="9">2.7.2.1</ecNumber>
    </recommendedName>
    <alternativeName>
        <fullName evidence="9">Acetokinase</fullName>
    </alternativeName>
</protein>
<accession>A0A168PHJ8</accession>
<keyword evidence="7 9" id="KW-0067">ATP-binding</keyword>
<sequence length="423" mass="45949">MSKQQPASTHTSVAAILVINCGSSSVKFSLIQPESGASLLSGLAECLNTPQALIKIKHNIGVDNDKKIETSALVAPFDHQAALNTLVNKLVQLNLVDNIVAVGHRVVHGGEHYAQPTLIDPSVKKNIENLAKLAPLHNPANLIGINVCQQAFETLPQVVVFDTAFHQSMPEKAFLYGIPYKLYQEHSIRRYGFHGKSHYFVANQAAKFINKPLEQCNLISAHLGNGSSVTVIKNGRSVDTSMGMTPLAGVIMGTRSGDIDASIIFHLVEKLGFSVEEVNTLLNKKSGLLGLSELSNDCRTLETAMLDKSHPQSTQAKLALTVFCYRIAKSIASFSASLSELDGLIFTGGIGENSSWVRQEIINQLGLLNFYINKEKNQATRFGSSGNIAINTSRSCWVIATNEEWVIAEQTAQLLKLNTAEEL</sequence>
<comment type="subcellular location">
    <subcellularLocation>
        <location evidence="9">Cytoplasm</location>
    </subcellularLocation>
</comment>
<comment type="function">
    <text evidence="9">Catalyzes the formation of acetyl phosphate from acetate and ATP. Can also catalyze the reverse reaction.</text>
</comment>
<evidence type="ECO:0000256" key="3">
    <source>
        <dbReference type="ARBA" id="ARBA00022679"/>
    </source>
</evidence>
<dbReference type="PANTHER" id="PTHR21060:SF21">
    <property type="entry name" value="ACETATE KINASE"/>
    <property type="match status" value="1"/>
</dbReference>
<dbReference type="InterPro" id="IPR023865">
    <property type="entry name" value="Aliphatic_acid_kinase_CS"/>
</dbReference>
<name>A0A168PHJ8_9GAMM</name>
<gene>
    <name evidence="9" type="primary">ackA</name>
</gene>
<feature type="site" description="Transition state stabilizer" evidence="9">
    <location>
        <position position="194"/>
    </location>
</feature>
<feature type="binding site" evidence="9">
    <location>
        <begin position="349"/>
        <end position="353"/>
    </location>
    <ligand>
        <name>ATP</name>
        <dbReference type="ChEBI" id="CHEBI:30616"/>
    </ligand>
</feature>
<dbReference type="PROSITE" id="PS01076">
    <property type="entry name" value="ACETATE_KINASE_2"/>
    <property type="match status" value="1"/>
</dbReference>
<dbReference type="Gene3D" id="3.30.420.40">
    <property type="match status" value="2"/>
</dbReference>
<dbReference type="EMBL" id="KU926706">
    <property type="protein sequence ID" value="ANC57901.1"/>
    <property type="molecule type" value="Genomic_DNA"/>
</dbReference>
<reference evidence="11" key="1">
    <citation type="submission" date="2016-03" db="EMBL/GenBank/DDBJ databases">
        <title>Partial sequence of psychrophilic Colwellia sp.</title>
        <authorList>
            <person name="Pankowski J.A."/>
            <person name="Leong J.S."/>
            <person name="Nano F.E."/>
        </authorList>
    </citation>
    <scope>NUCLEOTIDE SEQUENCE</scope>
    <source>
        <strain evidence="11">C1</strain>
    </source>
</reference>
<keyword evidence="8 9" id="KW-0460">Magnesium</keyword>
<keyword evidence="6 9" id="KW-0418">Kinase</keyword>
<evidence type="ECO:0000256" key="1">
    <source>
        <dbReference type="ARBA" id="ARBA00008748"/>
    </source>
</evidence>
<feature type="binding site" evidence="9">
    <location>
        <position position="105"/>
    </location>
    <ligand>
        <name>substrate</name>
    </ligand>
</feature>
<dbReference type="UniPathway" id="UPA00340">
    <property type="reaction ID" value="UER00458"/>
</dbReference>
<dbReference type="HAMAP" id="MF_00020">
    <property type="entry name" value="Acetate_kinase"/>
    <property type="match status" value="1"/>
</dbReference>
<comment type="pathway">
    <text evidence="9">Metabolic intermediate biosynthesis; acetyl-CoA biosynthesis; acetyl-CoA from acetate: step 1/2.</text>
</comment>
<organism evidence="11">
    <name type="scientific">Colwellia sp. C1</name>
    <dbReference type="NCBI Taxonomy" id="1737566"/>
    <lineage>
        <taxon>Bacteria</taxon>
        <taxon>Pseudomonadati</taxon>
        <taxon>Pseudomonadota</taxon>
        <taxon>Gammaproteobacteria</taxon>
        <taxon>Alteromonadales</taxon>
        <taxon>Colwelliaceae</taxon>
        <taxon>Colwellia</taxon>
    </lineage>
</organism>
<dbReference type="PANTHER" id="PTHR21060">
    <property type="entry name" value="ACETATE KINASE"/>
    <property type="match status" value="1"/>
</dbReference>
<dbReference type="PROSITE" id="PS01075">
    <property type="entry name" value="ACETATE_KINASE_1"/>
    <property type="match status" value="1"/>
</dbReference>
<dbReference type="PIRSF" id="PIRSF000722">
    <property type="entry name" value="Acetate_prop_kin"/>
    <property type="match status" value="1"/>
</dbReference>
<keyword evidence="2 9" id="KW-0963">Cytoplasm</keyword>
<evidence type="ECO:0000256" key="6">
    <source>
        <dbReference type="ARBA" id="ARBA00022777"/>
    </source>
</evidence>